<evidence type="ECO:0000256" key="2">
    <source>
        <dbReference type="ARBA" id="ARBA00022691"/>
    </source>
</evidence>
<dbReference type="InterPro" id="IPR011843">
    <property type="entry name" value="PQQ_synth_PqqE_bac"/>
</dbReference>
<comment type="catalytic activity">
    <reaction evidence="8">
        <text>[PQQ precursor protein] + S-adenosyl-L-methionine = E-Y cross-linked-[PQQ precursor protein] + 5'-deoxyadenosine + L-methionine + H(+)</text>
        <dbReference type="Rhea" id="RHEA:56836"/>
        <dbReference type="Rhea" id="RHEA-COMP:14800"/>
        <dbReference type="Rhea" id="RHEA-COMP:14801"/>
        <dbReference type="ChEBI" id="CHEBI:15378"/>
        <dbReference type="ChEBI" id="CHEBI:17319"/>
        <dbReference type="ChEBI" id="CHEBI:57844"/>
        <dbReference type="ChEBI" id="CHEBI:59789"/>
        <dbReference type="ChEBI" id="CHEBI:141026"/>
        <dbReference type="ChEBI" id="CHEBI:141027"/>
        <dbReference type="EC" id="1.21.98.4"/>
    </reaction>
</comment>
<dbReference type="GO" id="GO:0005506">
    <property type="term" value="F:iron ion binding"/>
    <property type="evidence" value="ECO:0007669"/>
    <property type="project" value="UniProtKB-UniRule"/>
</dbReference>
<dbReference type="UniPathway" id="UPA00539"/>
<dbReference type="NCBIfam" id="TIGR02109">
    <property type="entry name" value="PQQ_syn_pqqE"/>
    <property type="match status" value="1"/>
</dbReference>
<dbReference type="SFLD" id="SFLDG01386">
    <property type="entry name" value="main_SPASM_domain-containing"/>
    <property type="match status" value="1"/>
</dbReference>
<reference evidence="10 11" key="1">
    <citation type="submission" date="2019-08" db="EMBL/GenBank/DDBJ databases">
        <title>Aureimonas fodiniaquatilis sp. nov., isolated from a coal mine wastewater.</title>
        <authorList>
            <person name="Kim W."/>
        </authorList>
    </citation>
    <scope>NUCLEOTIDE SEQUENCE [LARGE SCALE GENOMIC DNA]</scope>
    <source>
        <strain evidence="10 11">CAU 1482</strain>
    </source>
</reference>
<dbReference type="OrthoDB" id="9792276at2"/>
<dbReference type="SUPFAM" id="SSF102114">
    <property type="entry name" value="Radical SAM enzymes"/>
    <property type="match status" value="1"/>
</dbReference>
<dbReference type="CDD" id="cd21119">
    <property type="entry name" value="SPASM_PqqE"/>
    <property type="match status" value="1"/>
</dbReference>
<organism evidence="10 11">
    <name type="scientific">Aureimonas fodinaquatilis</name>
    <dbReference type="NCBI Taxonomy" id="2565783"/>
    <lineage>
        <taxon>Bacteria</taxon>
        <taxon>Pseudomonadati</taxon>
        <taxon>Pseudomonadota</taxon>
        <taxon>Alphaproteobacteria</taxon>
        <taxon>Hyphomicrobiales</taxon>
        <taxon>Aurantimonadaceae</taxon>
        <taxon>Aureimonas</taxon>
    </lineage>
</organism>
<dbReference type="SFLD" id="SFLDS00029">
    <property type="entry name" value="Radical_SAM"/>
    <property type="match status" value="1"/>
</dbReference>
<dbReference type="PROSITE" id="PS51918">
    <property type="entry name" value="RADICAL_SAM"/>
    <property type="match status" value="1"/>
</dbReference>
<evidence type="ECO:0000256" key="7">
    <source>
        <dbReference type="ARBA" id="ARBA00023014"/>
    </source>
</evidence>
<comment type="caution">
    <text evidence="10">The sequence shown here is derived from an EMBL/GenBank/DDBJ whole genome shotgun (WGS) entry which is preliminary data.</text>
</comment>
<dbReference type="HAMAP" id="MF_00660">
    <property type="entry name" value="PqqE"/>
    <property type="match status" value="1"/>
</dbReference>
<dbReference type="GO" id="GO:0016491">
    <property type="term" value="F:oxidoreductase activity"/>
    <property type="evidence" value="ECO:0007669"/>
    <property type="project" value="UniProtKB-KW"/>
</dbReference>
<feature type="binding site" evidence="8">
    <location>
        <position position="35"/>
    </location>
    <ligand>
        <name>[4Fe-4S] cluster</name>
        <dbReference type="ChEBI" id="CHEBI:49883"/>
        <note>4Fe-4S-S-AdoMet</note>
    </ligand>
</feature>
<proteinExistence type="inferred from homology"/>
<feature type="domain" description="Radical SAM core" evidence="9">
    <location>
        <begin position="17"/>
        <end position="233"/>
    </location>
</feature>
<evidence type="ECO:0000256" key="8">
    <source>
        <dbReference type="HAMAP-Rule" id="MF_00660"/>
    </source>
</evidence>
<dbReference type="CDD" id="cd01335">
    <property type="entry name" value="Radical_SAM"/>
    <property type="match status" value="1"/>
</dbReference>
<evidence type="ECO:0000256" key="5">
    <source>
        <dbReference type="ARBA" id="ARBA00023002"/>
    </source>
</evidence>
<keyword evidence="2 8" id="KW-0949">S-adenosyl-L-methionine</keyword>
<dbReference type="PIRSF" id="PIRSF037420">
    <property type="entry name" value="PQQ_syn_pqqE"/>
    <property type="match status" value="1"/>
</dbReference>
<evidence type="ECO:0000313" key="10">
    <source>
        <dbReference type="EMBL" id="KAA0972296.1"/>
    </source>
</evidence>
<dbReference type="EC" id="1.21.98.4" evidence="8"/>
<dbReference type="GO" id="GO:0009975">
    <property type="term" value="F:cyclase activity"/>
    <property type="evidence" value="ECO:0007669"/>
    <property type="project" value="UniProtKB-UniRule"/>
</dbReference>
<evidence type="ECO:0000256" key="3">
    <source>
        <dbReference type="ARBA" id="ARBA00022723"/>
    </source>
</evidence>
<dbReference type="InterPro" id="IPR013785">
    <property type="entry name" value="Aldolase_TIM"/>
</dbReference>
<dbReference type="InterPro" id="IPR000385">
    <property type="entry name" value="MoaA_NifB_PqqE_Fe-S-bd_CS"/>
</dbReference>
<evidence type="ECO:0000256" key="6">
    <source>
        <dbReference type="ARBA" id="ARBA00023004"/>
    </source>
</evidence>
<dbReference type="InterPro" id="IPR023885">
    <property type="entry name" value="4Fe4S-binding_SPASM_dom"/>
</dbReference>
<dbReference type="RefSeq" id="WP_149297879.1">
    <property type="nucleotide sequence ID" value="NZ_VTWH01000001.1"/>
</dbReference>
<dbReference type="SFLD" id="SFLDG01067">
    <property type="entry name" value="SPASM/twitch_domain_containing"/>
    <property type="match status" value="1"/>
</dbReference>
<dbReference type="GO" id="GO:1904047">
    <property type="term" value="F:S-adenosyl-L-methionine binding"/>
    <property type="evidence" value="ECO:0007669"/>
    <property type="project" value="UniProtKB-UniRule"/>
</dbReference>
<dbReference type="GO" id="GO:0018189">
    <property type="term" value="P:pyrroloquinoline quinone biosynthetic process"/>
    <property type="evidence" value="ECO:0007669"/>
    <property type="project" value="UniProtKB-UniRule"/>
</dbReference>
<dbReference type="InterPro" id="IPR007197">
    <property type="entry name" value="rSAM"/>
</dbReference>
<sequence length="382" mass="41932">MSETLEPLVLIDTITKPPAPLGLLAELTHRCPLRCTYCSNPLELETRSTELDTLTWERVFAQAADMGVIHVHLSGGEPTARKDIAQLVGAAAQAGLYTNLITSGVGVSMDTLDAMLAVGLDHIQLSMQGADAGVTEQVGGMKGAFERKEAFAHAVVERGVPLTLNAVIHRTNIHQVPQMVQKALDLGAKRLEVAHTQYYGWALKNRAQLMPERKDVDRTIEEIEEARERLKGRLAIDAVFPDYYARYPKLCNGGWGLRTFSVTPSGVMLPCHAAQTIKHLEFWSVREHSLAEIWENSPAFNAYRGTDWMPEPCRSCERKHVDLGGCRCQALALTGDAGNTDPVCIKSPLHDAIGELARTESEVALPGPSTYRQFRSADGRTP</sequence>
<dbReference type="GO" id="GO:0051539">
    <property type="term" value="F:4 iron, 4 sulfur cluster binding"/>
    <property type="evidence" value="ECO:0007669"/>
    <property type="project" value="UniProtKB-KW"/>
</dbReference>
<evidence type="ECO:0000259" key="9">
    <source>
        <dbReference type="PROSITE" id="PS51918"/>
    </source>
</evidence>
<feature type="binding site" evidence="8">
    <location>
        <position position="31"/>
    </location>
    <ligand>
        <name>[4Fe-4S] cluster</name>
        <dbReference type="ChEBI" id="CHEBI:49883"/>
        <note>4Fe-4S-S-AdoMet</note>
    </ligand>
</feature>
<dbReference type="PANTHER" id="PTHR11228">
    <property type="entry name" value="RADICAL SAM DOMAIN PROTEIN"/>
    <property type="match status" value="1"/>
</dbReference>
<dbReference type="InterPro" id="IPR058240">
    <property type="entry name" value="rSAM_sf"/>
</dbReference>
<dbReference type="Pfam" id="PF04055">
    <property type="entry name" value="Radical_SAM"/>
    <property type="match status" value="1"/>
</dbReference>
<evidence type="ECO:0000313" key="11">
    <source>
        <dbReference type="Proteomes" id="UP000324738"/>
    </source>
</evidence>
<comment type="pathway">
    <text evidence="8">Cofactor biosynthesis; pyrroloquinoline quinone biosynthesis.</text>
</comment>
<comment type="subunit">
    <text evidence="8">Interacts with PqqD. The interaction is necessary for activity of PqqE.</text>
</comment>
<comment type="function">
    <text evidence="8">Catalyzes the cross-linking of a glutamate residue and a tyrosine residue in the PqqA protein as part of the biosynthesis of pyrroloquinoline quinone (PQQ).</text>
</comment>
<keyword evidence="5 8" id="KW-0560">Oxidoreductase</keyword>
<keyword evidence="1 8" id="KW-0004">4Fe-4S</keyword>
<dbReference type="SFLD" id="SFLDF00280">
    <property type="entry name" value="coenzyme_PQQ_synthesis_protein"/>
    <property type="match status" value="1"/>
</dbReference>
<dbReference type="Proteomes" id="UP000324738">
    <property type="component" value="Unassembled WGS sequence"/>
</dbReference>
<keyword evidence="7 8" id="KW-0411">Iron-sulfur</keyword>
<protein>
    <recommendedName>
        <fullName evidence="8">PqqA peptide cyclase</fullName>
        <ecNumber evidence="8">1.21.98.4</ecNumber>
    </recommendedName>
    <alternativeName>
        <fullName evidence="8">Coenzyme PQQ synthesis protein E</fullName>
    </alternativeName>
</protein>
<gene>
    <name evidence="8 10" type="primary">pqqE</name>
    <name evidence="10" type="ORF">FPY71_04140</name>
</gene>
<dbReference type="PANTHER" id="PTHR11228:SF7">
    <property type="entry name" value="PQQA PEPTIDE CYCLASE"/>
    <property type="match status" value="1"/>
</dbReference>
<dbReference type="Pfam" id="PF13186">
    <property type="entry name" value="SPASM"/>
    <property type="match status" value="1"/>
</dbReference>
<comment type="cofactor">
    <cofactor evidence="8">
        <name>[4Fe-4S] cluster</name>
        <dbReference type="ChEBI" id="CHEBI:49883"/>
    </cofactor>
    <text evidence="8">Binds 1 [4Fe-4S] cluster. The cluster is coordinated with 3 cysteines and an exchangeable S-adenosyl-L-methionine.</text>
</comment>
<dbReference type="Gene3D" id="3.20.20.70">
    <property type="entry name" value="Aldolase class I"/>
    <property type="match status" value="1"/>
</dbReference>
<dbReference type="AlphaFoldDB" id="A0A5B0E0V2"/>
<evidence type="ECO:0000256" key="4">
    <source>
        <dbReference type="ARBA" id="ARBA00022905"/>
    </source>
</evidence>
<accession>A0A5B0E0V2</accession>
<dbReference type="EMBL" id="VTWH01000001">
    <property type="protein sequence ID" value="KAA0972296.1"/>
    <property type="molecule type" value="Genomic_DNA"/>
</dbReference>
<evidence type="ECO:0000256" key="1">
    <source>
        <dbReference type="ARBA" id="ARBA00022485"/>
    </source>
</evidence>
<comment type="similarity">
    <text evidence="8">Belongs to the radical SAM superfamily. PqqE family.</text>
</comment>
<keyword evidence="6 8" id="KW-0408">Iron</keyword>
<name>A0A5B0E0V2_9HYPH</name>
<dbReference type="InterPro" id="IPR017200">
    <property type="entry name" value="PqqE-like"/>
</dbReference>
<dbReference type="InterPro" id="IPR050377">
    <property type="entry name" value="Radical_SAM_PqqE_MftC-like"/>
</dbReference>
<feature type="binding site" evidence="8">
    <location>
        <position position="38"/>
    </location>
    <ligand>
        <name>[4Fe-4S] cluster</name>
        <dbReference type="ChEBI" id="CHEBI:49883"/>
        <note>4Fe-4S-S-AdoMet</note>
    </ligand>
</feature>
<keyword evidence="11" id="KW-1185">Reference proteome</keyword>
<dbReference type="NCBIfam" id="TIGR04085">
    <property type="entry name" value="rSAM_more_4Fe4S"/>
    <property type="match status" value="1"/>
</dbReference>
<dbReference type="PROSITE" id="PS01305">
    <property type="entry name" value="MOAA_NIFB_PQQE"/>
    <property type="match status" value="1"/>
</dbReference>
<keyword evidence="3 8" id="KW-0479">Metal-binding</keyword>
<keyword evidence="4 8" id="KW-0884">PQQ biosynthesis</keyword>